<dbReference type="InterPro" id="IPR012910">
    <property type="entry name" value="Plug_dom"/>
</dbReference>
<keyword evidence="5 7" id="KW-0472">Membrane</keyword>
<keyword evidence="6 7" id="KW-0998">Cell outer membrane</keyword>
<name>A0A516GUM5_9FLAO</name>
<dbReference type="Gene3D" id="2.40.170.20">
    <property type="entry name" value="TonB-dependent receptor, beta-barrel domain"/>
    <property type="match status" value="1"/>
</dbReference>
<dbReference type="FunFam" id="2.60.40.1120:FF:000003">
    <property type="entry name" value="Outer membrane protein Omp121"/>
    <property type="match status" value="1"/>
</dbReference>
<dbReference type="PROSITE" id="PS52016">
    <property type="entry name" value="TONB_DEPENDENT_REC_3"/>
    <property type="match status" value="1"/>
</dbReference>
<keyword evidence="10" id="KW-1185">Reference proteome</keyword>
<dbReference type="Proteomes" id="UP000319209">
    <property type="component" value="Chromosome"/>
</dbReference>
<dbReference type="SUPFAM" id="SSF56935">
    <property type="entry name" value="Porins"/>
    <property type="match status" value="1"/>
</dbReference>
<dbReference type="InterPro" id="IPR008969">
    <property type="entry name" value="CarboxyPept-like_regulatory"/>
</dbReference>
<keyword evidence="9" id="KW-0675">Receptor</keyword>
<keyword evidence="3 7" id="KW-1134">Transmembrane beta strand</keyword>
<evidence type="ECO:0000313" key="10">
    <source>
        <dbReference type="Proteomes" id="UP000319209"/>
    </source>
</evidence>
<dbReference type="NCBIfam" id="TIGR04056">
    <property type="entry name" value="OMP_RagA_SusC"/>
    <property type="match status" value="1"/>
</dbReference>
<evidence type="ECO:0000256" key="3">
    <source>
        <dbReference type="ARBA" id="ARBA00022452"/>
    </source>
</evidence>
<dbReference type="InterPro" id="IPR023996">
    <property type="entry name" value="TonB-dep_OMP_SusC/RagA"/>
</dbReference>
<feature type="domain" description="TonB-dependent receptor plug" evidence="8">
    <location>
        <begin position="126"/>
        <end position="232"/>
    </location>
</feature>
<dbReference type="GO" id="GO:0009279">
    <property type="term" value="C:cell outer membrane"/>
    <property type="evidence" value="ECO:0007669"/>
    <property type="project" value="UniProtKB-SubCell"/>
</dbReference>
<evidence type="ECO:0000256" key="2">
    <source>
        <dbReference type="ARBA" id="ARBA00022448"/>
    </source>
</evidence>
<evidence type="ECO:0000256" key="4">
    <source>
        <dbReference type="ARBA" id="ARBA00022692"/>
    </source>
</evidence>
<dbReference type="Gene3D" id="2.170.130.10">
    <property type="entry name" value="TonB-dependent receptor, plug domain"/>
    <property type="match status" value="1"/>
</dbReference>
<evidence type="ECO:0000256" key="1">
    <source>
        <dbReference type="ARBA" id="ARBA00004571"/>
    </source>
</evidence>
<dbReference type="InterPro" id="IPR039426">
    <property type="entry name" value="TonB-dep_rcpt-like"/>
</dbReference>
<evidence type="ECO:0000313" key="9">
    <source>
        <dbReference type="EMBL" id="QDO95221.1"/>
    </source>
</evidence>
<proteinExistence type="inferred from homology"/>
<dbReference type="KEGG" id="fop:FNB79_14985"/>
<gene>
    <name evidence="9" type="ORF">FNB79_14985</name>
</gene>
<dbReference type="Pfam" id="PF13715">
    <property type="entry name" value="CarbopepD_reg_2"/>
    <property type="match status" value="1"/>
</dbReference>
<comment type="similarity">
    <text evidence="7">Belongs to the TonB-dependent receptor family.</text>
</comment>
<evidence type="ECO:0000256" key="6">
    <source>
        <dbReference type="ARBA" id="ARBA00023237"/>
    </source>
</evidence>
<dbReference type="Gene3D" id="2.60.40.1120">
    <property type="entry name" value="Carboxypeptidase-like, regulatory domain"/>
    <property type="match status" value="1"/>
</dbReference>
<accession>A0A516GUM5</accession>
<dbReference type="InterPro" id="IPR037066">
    <property type="entry name" value="Plug_dom_sf"/>
</dbReference>
<dbReference type="InterPro" id="IPR023997">
    <property type="entry name" value="TonB-dep_OMP_SusC/RagA_CS"/>
</dbReference>
<evidence type="ECO:0000256" key="7">
    <source>
        <dbReference type="PROSITE-ProRule" id="PRU01360"/>
    </source>
</evidence>
<evidence type="ECO:0000259" key="8">
    <source>
        <dbReference type="Pfam" id="PF07715"/>
    </source>
</evidence>
<dbReference type="AlphaFoldDB" id="A0A516GUM5"/>
<dbReference type="SUPFAM" id="SSF49464">
    <property type="entry name" value="Carboxypeptidase regulatory domain-like"/>
    <property type="match status" value="1"/>
</dbReference>
<dbReference type="OrthoDB" id="9768177at2"/>
<dbReference type="InterPro" id="IPR036942">
    <property type="entry name" value="Beta-barrel_TonB_sf"/>
</dbReference>
<dbReference type="NCBIfam" id="TIGR04057">
    <property type="entry name" value="SusC_RagA_signa"/>
    <property type="match status" value="1"/>
</dbReference>
<dbReference type="Pfam" id="PF07715">
    <property type="entry name" value="Plug"/>
    <property type="match status" value="1"/>
</dbReference>
<comment type="subcellular location">
    <subcellularLocation>
        <location evidence="1 7">Cell outer membrane</location>
        <topology evidence="1 7">Multi-pass membrane protein</topology>
    </subcellularLocation>
</comment>
<evidence type="ECO:0000256" key="5">
    <source>
        <dbReference type="ARBA" id="ARBA00023136"/>
    </source>
</evidence>
<keyword evidence="2 7" id="KW-0813">Transport</keyword>
<reference evidence="9 10" key="1">
    <citation type="submission" date="2019-07" db="EMBL/GenBank/DDBJ databases">
        <title>Genome sequencing for Formosa sp. PS13.</title>
        <authorList>
            <person name="Park S.-J."/>
        </authorList>
    </citation>
    <scope>NUCLEOTIDE SEQUENCE [LARGE SCALE GENOMIC DNA]</scope>
    <source>
        <strain evidence="9 10">PS13</strain>
    </source>
</reference>
<sequence>MKKHFLKIKFKPKKRIILFCVLLFTGLGSQIMFAQLKAVTGVVSDFEGSLLPGASVSEKGTSNGVITDFDGAFTIEVSEGATLVVSFVGYQTQEVPVGTESTINITLQGDNTLEEVLVVGYGTQKKSDLTGSISNVSSKDFENQPIVRAEDALQSRSAGVNVSKNSGAPGGDIKIRIRGSNSITGNNQPLVVIDGIIGGDLSTLNSSDIESMSVLKDASAAAIYGSRGSNGVIMVTTKKGKSGEPQVNLNYFMSSSVVPKTYNLLNASQFVELAGAQSSIVNGGADYQDEYYQTAMTNNLQLTASGKEGRLSYYLSGNLVDQEGIIINTNYKRYALRSNLTADLTDKFTVGLNIYGAKEDSHNLIEGGSRGSQDPRGGVQAVLGWNPAVNYINEDGTYNLTSDYGSIMLNPIAVQKERDGNDVTKSFNTNLNLSYNFSEDLNFTVLAGTTQSTINSQVYNEIPDGTTILPPNSTFGSTSSETYQVSNILTWDKDFENSSLKLTGIYELQSSSVKTAGYVASQYIFTGLDDAFYFSELAESQLVNADYETSSMDSYVARAEANFGRNLYVTGTMRIDVSSIFQEGNRTGYFPSVSAAYNYGDLFLPDDSFFSKLNLRAGYGETGNQNVAPYSTYQELETGNNFPFDGSSLDIGLGFGGLVDEDLTWETTKQINVGLDFSMMKGRLNLSLDWFLKNTEDLLLEKPVLASNGGGTILTNIGEVKNSGVDLTFNAIVIDNKDLRWDSDLTMSYIKNEVVDLGGSDQIVTSAPSGVSGTENYFLLKVGESIGNFYGYEYLGADENGAAQYGDEIGIIGNGTPDFSWGWNNTLTYKNWDLNILTRGVHGYDILNSTLGTIRLATGTITVPTSAEVLDPDSPTSGTNIINSTRNIENGSFVRLSNLSLGYTISDIKGFADSVKLYLSGQNLLTITDYKGYDPEVSSGGVETSDVTPSYDSGAIPNPRTVTFGVNIGF</sequence>
<organism evidence="9 10">
    <name type="scientific">Formosa sediminum</name>
    <dbReference type="NCBI Taxonomy" id="2594004"/>
    <lineage>
        <taxon>Bacteria</taxon>
        <taxon>Pseudomonadati</taxon>
        <taxon>Bacteroidota</taxon>
        <taxon>Flavobacteriia</taxon>
        <taxon>Flavobacteriales</taxon>
        <taxon>Flavobacteriaceae</taxon>
        <taxon>Formosa</taxon>
    </lineage>
</organism>
<keyword evidence="4 7" id="KW-0812">Transmembrane</keyword>
<dbReference type="EMBL" id="CP041637">
    <property type="protein sequence ID" value="QDO95221.1"/>
    <property type="molecule type" value="Genomic_DNA"/>
</dbReference>
<protein>
    <submittedName>
        <fullName evidence="9">TonB-dependent receptor</fullName>
    </submittedName>
</protein>
<dbReference type="FunFam" id="2.170.130.10:FF:000008">
    <property type="entry name" value="SusC/RagA family TonB-linked outer membrane protein"/>
    <property type="match status" value="1"/>
</dbReference>